<evidence type="ECO:0000256" key="5">
    <source>
        <dbReference type="SAM" id="MobiDB-lite"/>
    </source>
</evidence>
<dbReference type="FunCoup" id="A0A165QUC6">
    <property type="interactions" value="296"/>
</dbReference>
<dbReference type="PANTHER" id="PTHR12883">
    <property type="entry name" value="ADIPOCYTE-SPECIFIC PROTEIN 4-RELATED"/>
    <property type="match status" value="1"/>
</dbReference>
<dbReference type="InterPro" id="IPR012879">
    <property type="entry name" value="CCDC47"/>
</dbReference>
<gene>
    <name evidence="6" type="ORF">EXIGLDRAFT_663507</name>
</gene>
<dbReference type="InParanoid" id="A0A165QUC6"/>
<dbReference type="Proteomes" id="UP000077266">
    <property type="component" value="Unassembled WGS sequence"/>
</dbReference>
<feature type="compositionally biased region" description="Basic and acidic residues" evidence="5">
    <location>
        <begin position="316"/>
        <end position="354"/>
    </location>
</feature>
<evidence type="ECO:0000313" key="7">
    <source>
        <dbReference type="Proteomes" id="UP000077266"/>
    </source>
</evidence>
<evidence type="ECO:0000256" key="3">
    <source>
        <dbReference type="ARBA" id="ARBA00022989"/>
    </source>
</evidence>
<name>A0A165QUC6_EXIGL</name>
<dbReference type="EMBL" id="KV425882">
    <property type="protein sequence ID" value="KZW04082.1"/>
    <property type="molecule type" value="Genomic_DNA"/>
</dbReference>
<dbReference type="STRING" id="1314781.A0A165QUC6"/>
<sequence>MSLLPFNFPNFLQPNVAQPSEFYEGTQFRWGQVVFRPAVFKEEAFVLAFVLGYLFLWQWGKWANKSKANAWLEAHRSLLTAQFSKPTSASGTLIQDGGSDFYNFSTGRRGVSSLHTVFSLLPRHDLFELAIQFGRGLIELDYRPYDKIELDFTLSPSAGVPNFVWAVVDKDDVKSFKQDRWDLTFAKTTDVPTLPAQYTVFTEVADVTETLLKPNAFLNLATILKDPAQNRYFKSLSVSDLPMEAPDTTIPLMEQPKHVVLTLELPSNPDETLPLVQAAFAFVDYLESRNFTLRPETKPKLKKVRADMEEFLKREVTKDDDTAEKKRAEKRKAEQERIAKLSAAEQKKHDEKERKRTLRKAQTRGGGARARNG</sequence>
<keyword evidence="4" id="KW-0472">Membrane</keyword>
<dbReference type="PANTHER" id="PTHR12883:SF0">
    <property type="entry name" value="PAT COMPLEX SUBUNIT CCDC47"/>
    <property type="match status" value="1"/>
</dbReference>
<keyword evidence="3" id="KW-1133">Transmembrane helix</keyword>
<evidence type="ECO:0000256" key="1">
    <source>
        <dbReference type="ARBA" id="ARBA00004167"/>
    </source>
</evidence>
<dbReference type="GO" id="GO:0016020">
    <property type="term" value="C:membrane"/>
    <property type="evidence" value="ECO:0007669"/>
    <property type="project" value="UniProtKB-SubCell"/>
</dbReference>
<evidence type="ECO:0000256" key="4">
    <source>
        <dbReference type="ARBA" id="ARBA00023136"/>
    </source>
</evidence>
<dbReference type="GO" id="GO:0032469">
    <property type="term" value="P:endoplasmic reticulum calcium ion homeostasis"/>
    <property type="evidence" value="ECO:0007669"/>
    <property type="project" value="InterPro"/>
</dbReference>
<reference evidence="6 7" key="1">
    <citation type="journal article" date="2016" name="Mol. Biol. Evol.">
        <title>Comparative Genomics of Early-Diverging Mushroom-Forming Fungi Provides Insights into the Origins of Lignocellulose Decay Capabilities.</title>
        <authorList>
            <person name="Nagy L.G."/>
            <person name="Riley R."/>
            <person name="Tritt A."/>
            <person name="Adam C."/>
            <person name="Daum C."/>
            <person name="Floudas D."/>
            <person name="Sun H."/>
            <person name="Yadav J.S."/>
            <person name="Pangilinan J."/>
            <person name="Larsson K.H."/>
            <person name="Matsuura K."/>
            <person name="Barry K."/>
            <person name="Labutti K."/>
            <person name="Kuo R."/>
            <person name="Ohm R.A."/>
            <person name="Bhattacharya S.S."/>
            <person name="Shirouzu T."/>
            <person name="Yoshinaga Y."/>
            <person name="Martin F.M."/>
            <person name="Grigoriev I.V."/>
            <person name="Hibbett D.S."/>
        </authorList>
    </citation>
    <scope>NUCLEOTIDE SEQUENCE [LARGE SCALE GENOMIC DNA]</scope>
    <source>
        <strain evidence="6 7">HHB12029</strain>
    </source>
</reference>
<accession>A0A165QUC6</accession>
<evidence type="ECO:0000313" key="6">
    <source>
        <dbReference type="EMBL" id="KZW04082.1"/>
    </source>
</evidence>
<keyword evidence="2" id="KW-0812">Transmembrane</keyword>
<dbReference type="GO" id="GO:0005509">
    <property type="term" value="F:calcium ion binding"/>
    <property type="evidence" value="ECO:0007669"/>
    <property type="project" value="InterPro"/>
</dbReference>
<dbReference type="AlphaFoldDB" id="A0A165QUC6"/>
<organism evidence="6 7">
    <name type="scientific">Exidia glandulosa HHB12029</name>
    <dbReference type="NCBI Taxonomy" id="1314781"/>
    <lineage>
        <taxon>Eukaryota</taxon>
        <taxon>Fungi</taxon>
        <taxon>Dikarya</taxon>
        <taxon>Basidiomycota</taxon>
        <taxon>Agaricomycotina</taxon>
        <taxon>Agaricomycetes</taxon>
        <taxon>Auriculariales</taxon>
        <taxon>Exidiaceae</taxon>
        <taxon>Exidia</taxon>
    </lineage>
</organism>
<proteinExistence type="predicted"/>
<comment type="subcellular location">
    <subcellularLocation>
        <location evidence="1">Membrane</location>
        <topology evidence="1">Single-pass membrane protein</topology>
    </subcellularLocation>
</comment>
<dbReference type="OrthoDB" id="10039147at2759"/>
<dbReference type="GO" id="GO:0005783">
    <property type="term" value="C:endoplasmic reticulum"/>
    <property type="evidence" value="ECO:0007669"/>
    <property type="project" value="InterPro"/>
</dbReference>
<keyword evidence="7" id="KW-1185">Reference proteome</keyword>
<feature type="region of interest" description="Disordered" evidence="5">
    <location>
        <begin position="316"/>
        <end position="373"/>
    </location>
</feature>
<feature type="compositionally biased region" description="Gly residues" evidence="5">
    <location>
        <begin position="364"/>
        <end position="373"/>
    </location>
</feature>
<protein>
    <submittedName>
        <fullName evidence="6">DUF1682-domain-containing protein</fullName>
    </submittedName>
</protein>
<dbReference type="Pfam" id="PF07946">
    <property type="entry name" value="CCDC47"/>
    <property type="match status" value="1"/>
</dbReference>
<evidence type="ECO:0000256" key="2">
    <source>
        <dbReference type="ARBA" id="ARBA00022692"/>
    </source>
</evidence>